<dbReference type="InterPro" id="IPR003960">
    <property type="entry name" value="ATPase_AAA_CS"/>
</dbReference>
<evidence type="ECO:0000256" key="6">
    <source>
        <dbReference type="ARBA" id="ARBA00022833"/>
    </source>
</evidence>
<dbReference type="InterPro" id="IPR037219">
    <property type="entry name" value="Peptidase_M41-like"/>
</dbReference>
<evidence type="ECO:0000256" key="5">
    <source>
        <dbReference type="ARBA" id="ARBA00022801"/>
    </source>
</evidence>
<keyword evidence="10" id="KW-0812">Transmembrane</keyword>
<feature type="transmembrane region" description="Helical" evidence="10">
    <location>
        <begin position="97"/>
        <end position="115"/>
    </location>
</feature>
<evidence type="ECO:0000313" key="12">
    <source>
        <dbReference type="EMBL" id="DAB38449.1"/>
    </source>
</evidence>
<dbReference type="SUPFAM" id="SSF140990">
    <property type="entry name" value="FtsH protease domain-like"/>
    <property type="match status" value="1"/>
</dbReference>
<dbReference type="Pfam" id="PF17862">
    <property type="entry name" value="AAA_lid_3"/>
    <property type="match status" value="1"/>
</dbReference>
<evidence type="ECO:0000313" key="13">
    <source>
        <dbReference type="Proteomes" id="UP000228859"/>
    </source>
</evidence>
<comment type="caution">
    <text evidence="12">The sequence shown here is derived from an EMBL/GenBank/DDBJ whole genome shotgun (WGS) entry which is preliminary data.</text>
</comment>
<organism evidence="12 13">
    <name type="scientific">Sulfuricurvum kujiense</name>
    <dbReference type="NCBI Taxonomy" id="148813"/>
    <lineage>
        <taxon>Bacteria</taxon>
        <taxon>Pseudomonadati</taxon>
        <taxon>Campylobacterota</taxon>
        <taxon>Epsilonproteobacteria</taxon>
        <taxon>Campylobacterales</taxon>
        <taxon>Sulfurimonadaceae</taxon>
        <taxon>Sulfuricurvum</taxon>
    </lineage>
</organism>
<dbReference type="InterPro" id="IPR041569">
    <property type="entry name" value="AAA_lid_3"/>
</dbReference>
<dbReference type="GO" id="GO:0004176">
    <property type="term" value="F:ATP-dependent peptidase activity"/>
    <property type="evidence" value="ECO:0007669"/>
    <property type="project" value="InterPro"/>
</dbReference>
<keyword evidence="6" id="KW-0862">Zinc</keyword>
<keyword evidence="4 9" id="KW-0547">Nucleotide-binding</keyword>
<gene>
    <name evidence="12" type="ORF">CFH83_05905</name>
</gene>
<dbReference type="Gene3D" id="3.40.50.300">
    <property type="entry name" value="P-loop containing nucleotide triphosphate hydrolases"/>
    <property type="match status" value="1"/>
</dbReference>
<reference evidence="12 13" key="1">
    <citation type="journal article" date="2017" name="Front. Microbiol.">
        <title>Comparative Genomic Analysis of the Class Epsilonproteobacteria and Proposed Reclassification to Epsilonbacteraeota (phyl. nov.).</title>
        <authorList>
            <person name="Waite D.W."/>
            <person name="Vanwonterghem I."/>
            <person name="Rinke C."/>
            <person name="Parks D.H."/>
            <person name="Zhang Y."/>
            <person name="Takai K."/>
            <person name="Sievert S.M."/>
            <person name="Simon J."/>
            <person name="Campbell B.J."/>
            <person name="Hanson T.E."/>
            <person name="Woyke T."/>
            <person name="Klotz M.G."/>
            <person name="Hugenholtz P."/>
        </authorList>
    </citation>
    <scope>NUCLEOTIDE SEQUENCE [LARGE SCALE GENOMIC DNA]</scope>
    <source>
        <strain evidence="12">UBA12443</strain>
    </source>
</reference>
<dbReference type="InterPro" id="IPR003959">
    <property type="entry name" value="ATPase_AAA_core"/>
</dbReference>
<dbReference type="GO" id="GO:0016887">
    <property type="term" value="F:ATP hydrolysis activity"/>
    <property type="evidence" value="ECO:0007669"/>
    <property type="project" value="InterPro"/>
</dbReference>
<keyword evidence="10" id="KW-0472">Membrane</keyword>
<evidence type="ECO:0000256" key="1">
    <source>
        <dbReference type="ARBA" id="ARBA00001947"/>
    </source>
</evidence>
<accession>A0A2D3WMS1</accession>
<dbReference type="InterPro" id="IPR003593">
    <property type="entry name" value="AAA+_ATPase"/>
</dbReference>
<protein>
    <submittedName>
        <fullName evidence="12">AAA family ATPase</fullName>
    </submittedName>
</protein>
<evidence type="ECO:0000256" key="7">
    <source>
        <dbReference type="ARBA" id="ARBA00022840"/>
    </source>
</evidence>
<dbReference type="SUPFAM" id="SSF52540">
    <property type="entry name" value="P-loop containing nucleoside triphosphate hydrolases"/>
    <property type="match status" value="1"/>
</dbReference>
<dbReference type="FunFam" id="3.40.50.300:FF:000352">
    <property type="entry name" value="ATP-dependent zinc metalloprotease FTSH 7, chloroplastic"/>
    <property type="match status" value="1"/>
</dbReference>
<dbReference type="PROSITE" id="PS00674">
    <property type="entry name" value="AAA"/>
    <property type="match status" value="1"/>
</dbReference>
<dbReference type="Gene3D" id="1.10.8.60">
    <property type="match status" value="1"/>
</dbReference>
<dbReference type="AlphaFoldDB" id="A0A2D3WMS1"/>
<sequence length="553" mass="61103">MNITWPNFNRNQLILLISGGIVLLLLLFALLRDGSDTVTLSEAAKLIENDQIEKAFSDDGYTYFATKENGVVKIASSQLPSELTAHLIIEPKGGSGWGWFFIFFALISGAGFWAWKSRLGFEDDTPIEVPAAKASAEPEAPSSSITPAKSTVRFSDIGGIGDVKEELEEIIDFLRNPKRYYSFGARMPRGVLLVGPPGVGKTMIAKAVAAEADVPFFYQSGASFVQIYVGMGAKRVSELFSAAKKNAPAIIFIDEIDAVGKKREGGRNDEREGTLNQLLTEMDGFEETSGIVVIAATNNIDVMDAALLRAGRFDRRIFVELPTASEREAILQKYLRHIPNDLSIADIAKMTVGFNGASLAALVNEAALLCMRQNEIQVKQEHFLAVKDKVMFGKKKIAMLSDEQRRYQVRYQAGKVFAATWFDLPYEKITLTNDAITPPTAEPQLRHEIEVHIRVHLAGIASSHLRFGEHASNASHDLGVAKDLVHAMVYEYGMGSTVLPSDEDEAKLMDRLYTEMSTLLERNEKILGKFEAILDEYEHISKTLAKATMNEIL</sequence>
<dbReference type="Pfam" id="PF00004">
    <property type="entry name" value="AAA"/>
    <property type="match status" value="1"/>
</dbReference>
<dbReference type="GO" id="GO:0005886">
    <property type="term" value="C:plasma membrane"/>
    <property type="evidence" value="ECO:0007669"/>
    <property type="project" value="TreeGrafter"/>
</dbReference>
<comment type="cofactor">
    <cofactor evidence="1">
        <name>Zn(2+)</name>
        <dbReference type="ChEBI" id="CHEBI:29105"/>
    </cofactor>
</comment>
<dbReference type="GO" id="GO:0006508">
    <property type="term" value="P:proteolysis"/>
    <property type="evidence" value="ECO:0007669"/>
    <property type="project" value="UniProtKB-KW"/>
</dbReference>
<dbReference type="GO" id="GO:0030163">
    <property type="term" value="P:protein catabolic process"/>
    <property type="evidence" value="ECO:0007669"/>
    <property type="project" value="TreeGrafter"/>
</dbReference>
<dbReference type="GO" id="GO:0005737">
    <property type="term" value="C:cytoplasm"/>
    <property type="evidence" value="ECO:0007669"/>
    <property type="project" value="UniProtKB-ARBA"/>
</dbReference>
<dbReference type="EMBL" id="DLUI01000082">
    <property type="protein sequence ID" value="DAB38449.1"/>
    <property type="molecule type" value="Genomic_DNA"/>
</dbReference>
<evidence type="ECO:0000256" key="10">
    <source>
        <dbReference type="SAM" id="Phobius"/>
    </source>
</evidence>
<keyword evidence="2" id="KW-0645">Protease</keyword>
<feature type="transmembrane region" description="Helical" evidence="10">
    <location>
        <begin position="12"/>
        <end position="31"/>
    </location>
</feature>
<keyword evidence="7 9" id="KW-0067">ATP-binding</keyword>
<name>A0A2D3WMS1_9BACT</name>
<dbReference type="Proteomes" id="UP000228859">
    <property type="component" value="Unassembled WGS sequence"/>
</dbReference>
<evidence type="ECO:0000256" key="9">
    <source>
        <dbReference type="RuleBase" id="RU003651"/>
    </source>
</evidence>
<dbReference type="Gene3D" id="1.20.58.760">
    <property type="entry name" value="Peptidase M41"/>
    <property type="match status" value="1"/>
</dbReference>
<dbReference type="GO" id="GO:0005524">
    <property type="term" value="F:ATP binding"/>
    <property type="evidence" value="ECO:0007669"/>
    <property type="project" value="UniProtKB-KW"/>
</dbReference>
<dbReference type="GO" id="GO:0046872">
    <property type="term" value="F:metal ion binding"/>
    <property type="evidence" value="ECO:0007669"/>
    <property type="project" value="UniProtKB-KW"/>
</dbReference>
<feature type="domain" description="AAA+ ATPase" evidence="11">
    <location>
        <begin position="187"/>
        <end position="323"/>
    </location>
</feature>
<proteinExistence type="inferred from homology"/>
<dbReference type="PANTHER" id="PTHR23076">
    <property type="entry name" value="METALLOPROTEASE M41 FTSH"/>
    <property type="match status" value="1"/>
</dbReference>
<dbReference type="GO" id="GO:0004222">
    <property type="term" value="F:metalloendopeptidase activity"/>
    <property type="evidence" value="ECO:0007669"/>
    <property type="project" value="InterPro"/>
</dbReference>
<evidence type="ECO:0000256" key="8">
    <source>
        <dbReference type="ARBA" id="ARBA00023049"/>
    </source>
</evidence>
<evidence type="ECO:0000256" key="3">
    <source>
        <dbReference type="ARBA" id="ARBA00022723"/>
    </source>
</evidence>
<evidence type="ECO:0000256" key="2">
    <source>
        <dbReference type="ARBA" id="ARBA00022670"/>
    </source>
</evidence>
<evidence type="ECO:0000256" key="4">
    <source>
        <dbReference type="ARBA" id="ARBA00022741"/>
    </source>
</evidence>
<dbReference type="InterPro" id="IPR027417">
    <property type="entry name" value="P-loop_NTPase"/>
</dbReference>
<keyword evidence="3" id="KW-0479">Metal-binding</keyword>
<keyword evidence="8" id="KW-0482">Metalloprotease</keyword>
<dbReference type="SMART" id="SM00382">
    <property type="entry name" value="AAA"/>
    <property type="match status" value="1"/>
</dbReference>
<keyword evidence="5" id="KW-0378">Hydrolase</keyword>
<dbReference type="CDD" id="cd19501">
    <property type="entry name" value="RecA-like_FtsH"/>
    <property type="match status" value="1"/>
</dbReference>
<dbReference type="PANTHER" id="PTHR23076:SF97">
    <property type="entry name" value="ATP-DEPENDENT ZINC METALLOPROTEASE YME1L1"/>
    <property type="match status" value="1"/>
</dbReference>
<dbReference type="RefSeq" id="WP_303662982.1">
    <property type="nucleotide sequence ID" value="NZ_DLUI01000082.1"/>
</dbReference>
<evidence type="ECO:0000259" key="11">
    <source>
        <dbReference type="SMART" id="SM00382"/>
    </source>
</evidence>
<comment type="similarity">
    <text evidence="9">Belongs to the AAA ATPase family.</text>
</comment>
<keyword evidence="10" id="KW-1133">Transmembrane helix</keyword>